<comment type="cofactor">
    <cofactor evidence="2">
        <name>Ca(2+)</name>
        <dbReference type="ChEBI" id="CHEBI:29108"/>
    </cofactor>
</comment>
<dbReference type="FunFam" id="3.40.50.1100:FF:000005">
    <property type="entry name" value="Threonine dehydratase catabolic"/>
    <property type="match status" value="1"/>
</dbReference>
<comment type="cofactor">
    <cofactor evidence="3">
        <name>pyridoxal 5'-phosphate</name>
        <dbReference type="ChEBI" id="CHEBI:597326"/>
    </cofactor>
</comment>
<evidence type="ECO:0000256" key="3">
    <source>
        <dbReference type="ARBA" id="ARBA00001933"/>
    </source>
</evidence>
<protein>
    <recommendedName>
        <fullName evidence="7">threonine ammonia-lyase</fullName>
        <ecNumber evidence="7">4.3.1.19</ecNumber>
    </recommendedName>
    <alternativeName>
        <fullName evidence="12">Threonine deaminase</fullName>
    </alternativeName>
</protein>
<keyword evidence="9" id="KW-0663">Pyridoxal phosphate</keyword>
<dbReference type="GO" id="GO:0030378">
    <property type="term" value="F:serine racemase activity"/>
    <property type="evidence" value="ECO:0007669"/>
    <property type="project" value="TreeGrafter"/>
</dbReference>
<evidence type="ECO:0000256" key="7">
    <source>
        <dbReference type="ARBA" id="ARBA00012096"/>
    </source>
</evidence>
<dbReference type="SUPFAM" id="SSF53686">
    <property type="entry name" value="Tryptophan synthase beta subunit-like PLP-dependent enzymes"/>
    <property type="match status" value="1"/>
</dbReference>
<dbReference type="GO" id="GO:0003941">
    <property type="term" value="F:L-serine ammonia-lyase activity"/>
    <property type="evidence" value="ECO:0007669"/>
    <property type="project" value="TreeGrafter"/>
</dbReference>
<comment type="cofactor">
    <cofactor evidence="5">
        <name>Mg(2+)</name>
        <dbReference type="ChEBI" id="CHEBI:18420"/>
    </cofactor>
</comment>
<accession>A0A9D1U0P9</accession>
<comment type="caution">
    <text evidence="14">The sequence shown here is derived from an EMBL/GenBank/DDBJ whole genome shotgun (WGS) entry which is preliminary data.</text>
</comment>
<gene>
    <name evidence="14" type="ORF">H9891_11220</name>
</gene>
<dbReference type="GO" id="GO:0005524">
    <property type="term" value="F:ATP binding"/>
    <property type="evidence" value="ECO:0007669"/>
    <property type="project" value="TreeGrafter"/>
</dbReference>
<evidence type="ECO:0000256" key="11">
    <source>
        <dbReference type="ARBA" id="ARBA00025527"/>
    </source>
</evidence>
<evidence type="ECO:0000256" key="12">
    <source>
        <dbReference type="ARBA" id="ARBA00031427"/>
    </source>
</evidence>
<comment type="similarity">
    <text evidence="6">Belongs to the serine/threonine dehydratase family.</text>
</comment>
<evidence type="ECO:0000256" key="9">
    <source>
        <dbReference type="ARBA" id="ARBA00022898"/>
    </source>
</evidence>
<evidence type="ECO:0000256" key="8">
    <source>
        <dbReference type="ARBA" id="ARBA00022842"/>
    </source>
</evidence>
<evidence type="ECO:0000256" key="5">
    <source>
        <dbReference type="ARBA" id="ARBA00001946"/>
    </source>
</evidence>
<dbReference type="EC" id="4.3.1.19" evidence="7"/>
<reference evidence="14" key="2">
    <citation type="submission" date="2021-04" db="EMBL/GenBank/DDBJ databases">
        <authorList>
            <person name="Gilroy R."/>
        </authorList>
    </citation>
    <scope>NUCLEOTIDE SEQUENCE</scope>
    <source>
        <strain evidence="14">ChiHjej13B12-752</strain>
    </source>
</reference>
<evidence type="ECO:0000313" key="15">
    <source>
        <dbReference type="Proteomes" id="UP000823989"/>
    </source>
</evidence>
<dbReference type="AlphaFoldDB" id="A0A9D1U0P9"/>
<dbReference type="GO" id="GO:0018114">
    <property type="term" value="F:threonine racemase activity"/>
    <property type="evidence" value="ECO:0007669"/>
    <property type="project" value="TreeGrafter"/>
</dbReference>
<dbReference type="InterPro" id="IPR000634">
    <property type="entry name" value="Ser/Thr_deHydtase_PyrdxlP-BS"/>
</dbReference>
<keyword evidence="8" id="KW-0460">Magnesium</keyword>
<dbReference type="GO" id="GO:0030170">
    <property type="term" value="F:pyridoxal phosphate binding"/>
    <property type="evidence" value="ECO:0007669"/>
    <property type="project" value="InterPro"/>
</dbReference>
<evidence type="ECO:0000256" key="6">
    <source>
        <dbReference type="ARBA" id="ARBA00010869"/>
    </source>
</evidence>
<proteinExistence type="inferred from homology"/>
<dbReference type="CDD" id="cd01562">
    <property type="entry name" value="Thr-dehyd"/>
    <property type="match status" value="1"/>
</dbReference>
<dbReference type="EMBL" id="DXHR01000035">
    <property type="protein sequence ID" value="HIW13711.1"/>
    <property type="molecule type" value="Genomic_DNA"/>
</dbReference>
<name>A0A9D1U0P9_9STAP</name>
<dbReference type="InterPro" id="IPR036052">
    <property type="entry name" value="TrpB-like_PALP_sf"/>
</dbReference>
<evidence type="ECO:0000313" key="14">
    <source>
        <dbReference type="EMBL" id="HIW13711.1"/>
    </source>
</evidence>
<keyword evidence="10" id="KW-0456">Lyase</keyword>
<evidence type="ECO:0000256" key="2">
    <source>
        <dbReference type="ARBA" id="ARBA00001913"/>
    </source>
</evidence>
<dbReference type="GO" id="GO:0000287">
    <property type="term" value="F:magnesium ion binding"/>
    <property type="evidence" value="ECO:0007669"/>
    <property type="project" value="TreeGrafter"/>
</dbReference>
<evidence type="ECO:0000256" key="10">
    <source>
        <dbReference type="ARBA" id="ARBA00023239"/>
    </source>
</evidence>
<comment type="cofactor">
    <cofactor evidence="4">
        <name>Mn(2+)</name>
        <dbReference type="ChEBI" id="CHEBI:29035"/>
    </cofactor>
</comment>
<evidence type="ECO:0000259" key="13">
    <source>
        <dbReference type="Pfam" id="PF00291"/>
    </source>
</evidence>
<dbReference type="Pfam" id="PF00291">
    <property type="entry name" value="PALP"/>
    <property type="match status" value="1"/>
</dbReference>
<comment type="function">
    <text evidence="11">Catalyzes the anaerobic formation of alpha-ketobutyrate and ammonia from threonine in a two-step reaction. The first step involved a dehydration of threonine and a production of enamine intermediates (aminocrotonate), which tautomerizes to its imine form (iminobutyrate). Both intermediates are unstable and short-lived. The second step is the nonenzymatic hydrolysis of the enamine/imine intermediates to form 2-ketobutyrate and free ammonia. In the low water environment of the cell, the second step is accelerated by RidA.</text>
</comment>
<dbReference type="Gene3D" id="3.40.50.1100">
    <property type="match status" value="2"/>
</dbReference>
<dbReference type="PANTHER" id="PTHR43050:SF1">
    <property type="entry name" value="SERINE RACEMASE"/>
    <property type="match status" value="1"/>
</dbReference>
<organism evidence="14 15">
    <name type="scientific">Candidatus Salinicoccus stercoripullorum</name>
    <dbReference type="NCBI Taxonomy" id="2838756"/>
    <lineage>
        <taxon>Bacteria</taxon>
        <taxon>Bacillati</taxon>
        <taxon>Bacillota</taxon>
        <taxon>Bacilli</taxon>
        <taxon>Bacillales</taxon>
        <taxon>Staphylococcaceae</taxon>
        <taxon>Salinicoccus</taxon>
    </lineage>
</organism>
<dbReference type="InterPro" id="IPR001926">
    <property type="entry name" value="TrpB-like_PALP"/>
</dbReference>
<sequence length="319" mass="34582">MNLTLDHIKEAAERIAPYTEETPLLRMKSLDPFLGCEVYLKMESMQKTNAFKIRGAMNKILQLPESVLEKGIITTSSGNHGRAVAFAAKQLGINATVVVPESGSKFKADAIEALGAELIRCDVRERFEVTEALAEKYDYTYIPPFDDYGVMAGQGTVGLEITSQNNALDHVIMPASGGGLLASSSTAIKLTAPVMRVYGAEPANLPRYTESLARGEVTAVTRRETVADALVTSQPGERNFPIVEEYVDKMMTVSEEFILKGMKLLMMEGKIIAEPSSAITAGALLEGSLDVSPEDKVCLVISGGNVGLDFLEKLKNIHY</sequence>
<evidence type="ECO:0000256" key="1">
    <source>
        <dbReference type="ARBA" id="ARBA00001274"/>
    </source>
</evidence>
<dbReference type="GO" id="GO:0004794">
    <property type="term" value="F:threonine deaminase activity"/>
    <property type="evidence" value="ECO:0007669"/>
    <property type="project" value="UniProtKB-EC"/>
</dbReference>
<feature type="domain" description="Tryptophan synthase beta chain-like PALP" evidence="13">
    <location>
        <begin position="18"/>
        <end position="303"/>
    </location>
</feature>
<dbReference type="GO" id="GO:0070179">
    <property type="term" value="P:D-serine biosynthetic process"/>
    <property type="evidence" value="ECO:0007669"/>
    <property type="project" value="TreeGrafter"/>
</dbReference>
<dbReference type="PANTHER" id="PTHR43050">
    <property type="entry name" value="SERINE / THREONINE RACEMASE FAMILY MEMBER"/>
    <property type="match status" value="1"/>
</dbReference>
<evidence type="ECO:0000256" key="4">
    <source>
        <dbReference type="ARBA" id="ARBA00001936"/>
    </source>
</evidence>
<dbReference type="PROSITE" id="PS00165">
    <property type="entry name" value="DEHYDRATASE_SER_THR"/>
    <property type="match status" value="1"/>
</dbReference>
<comment type="catalytic activity">
    <reaction evidence="1">
        <text>L-threonine = 2-oxobutanoate + NH4(+)</text>
        <dbReference type="Rhea" id="RHEA:22108"/>
        <dbReference type="ChEBI" id="CHEBI:16763"/>
        <dbReference type="ChEBI" id="CHEBI:28938"/>
        <dbReference type="ChEBI" id="CHEBI:57926"/>
        <dbReference type="EC" id="4.3.1.19"/>
    </reaction>
</comment>
<reference evidence="14" key="1">
    <citation type="journal article" date="2021" name="PeerJ">
        <title>Extensive microbial diversity within the chicken gut microbiome revealed by metagenomics and culture.</title>
        <authorList>
            <person name="Gilroy R."/>
            <person name="Ravi A."/>
            <person name="Getino M."/>
            <person name="Pursley I."/>
            <person name="Horton D.L."/>
            <person name="Alikhan N.F."/>
            <person name="Baker D."/>
            <person name="Gharbi K."/>
            <person name="Hall N."/>
            <person name="Watson M."/>
            <person name="Adriaenssens E.M."/>
            <person name="Foster-Nyarko E."/>
            <person name="Jarju S."/>
            <person name="Secka A."/>
            <person name="Antonio M."/>
            <person name="Oren A."/>
            <person name="Chaudhuri R.R."/>
            <person name="La Ragione R."/>
            <person name="Hildebrand F."/>
            <person name="Pallen M.J."/>
        </authorList>
    </citation>
    <scope>NUCLEOTIDE SEQUENCE</scope>
    <source>
        <strain evidence="14">ChiHjej13B12-752</strain>
    </source>
</reference>
<dbReference type="Proteomes" id="UP000823989">
    <property type="component" value="Unassembled WGS sequence"/>
</dbReference>